<dbReference type="EMBL" id="MFYX01000149">
    <property type="protein sequence ID" value="OGK00312.1"/>
    <property type="molecule type" value="Genomic_DNA"/>
</dbReference>
<protein>
    <submittedName>
        <fullName evidence="1">Uncharacterized protein</fullName>
    </submittedName>
</protein>
<sequence length="98" mass="10870">MPSLATLIKKRDVLVSQLSGFPGAISGNLSITPVPPGSANAYWRITWKVQKKTKIQYVRPDEVEAFKAGIKQFTRLKVLVNRLGDVNRAIILAKRSHA</sequence>
<reference evidence="1 2" key="1">
    <citation type="journal article" date="2016" name="Nat. Commun.">
        <title>Thousands of microbial genomes shed light on interconnected biogeochemical processes in an aquifer system.</title>
        <authorList>
            <person name="Anantharaman K."/>
            <person name="Brown C.T."/>
            <person name="Hug L.A."/>
            <person name="Sharon I."/>
            <person name="Castelle C.J."/>
            <person name="Probst A.J."/>
            <person name="Thomas B.C."/>
            <person name="Singh A."/>
            <person name="Wilkins M.J."/>
            <person name="Karaoz U."/>
            <person name="Brodie E.L."/>
            <person name="Williams K.H."/>
            <person name="Hubbard S.S."/>
            <person name="Banfield J.F."/>
        </authorList>
    </citation>
    <scope>NUCLEOTIDE SEQUENCE [LARGE SCALE GENOMIC DNA]</scope>
</reference>
<proteinExistence type="predicted"/>
<comment type="caution">
    <text evidence="1">The sequence shown here is derived from an EMBL/GenBank/DDBJ whole genome shotgun (WGS) entry which is preliminary data.</text>
</comment>
<organism evidence="1 2">
    <name type="scientific">Candidatus Raymondbacteria bacterium RIFOXYD12_FULL_49_13</name>
    <dbReference type="NCBI Taxonomy" id="1817890"/>
    <lineage>
        <taxon>Bacteria</taxon>
        <taxon>Raymondiibacteriota</taxon>
    </lineage>
</organism>
<dbReference type="Proteomes" id="UP000179243">
    <property type="component" value="Unassembled WGS sequence"/>
</dbReference>
<dbReference type="AlphaFoldDB" id="A0A1F7F156"/>
<gene>
    <name evidence="1" type="ORF">A2519_10980</name>
</gene>
<accession>A0A1F7F156</accession>
<name>A0A1F7F156_UNCRA</name>
<evidence type="ECO:0000313" key="2">
    <source>
        <dbReference type="Proteomes" id="UP000179243"/>
    </source>
</evidence>
<evidence type="ECO:0000313" key="1">
    <source>
        <dbReference type="EMBL" id="OGK00312.1"/>
    </source>
</evidence>